<dbReference type="InterPro" id="IPR036388">
    <property type="entry name" value="WH-like_DNA-bd_sf"/>
</dbReference>
<feature type="region of interest" description="Disordered" evidence="10">
    <location>
        <begin position="1"/>
        <end position="38"/>
    </location>
</feature>
<keyword evidence="5 9" id="KW-0238">DNA-binding</keyword>
<feature type="domain" description="E2F/DP family winged-helix DNA-binding" evidence="11">
    <location>
        <begin position="215"/>
        <end position="284"/>
    </location>
</feature>
<keyword evidence="4 9" id="KW-0805">Transcription regulation</keyword>
<dbReference type="GO" id="GO:0090575">
    <property type="term" value="C:RNA polymerase II transcription regulator complex"/>
    <property type="evidence" value="ECO:0007669"/>
    <property type="project" value="TreeGrafter"/>
</dbReference>
<dbReference type="SUPFAM" id="SSF46785">
    <property type="entry name" value="Winged helix' DNA-binding domain"/>
    <property type="match status" value="2"/>
</dbReference>
<dbReference type="InterPro" id="IPR003316">
    <property type="entry name" value="E2F_WHTH_DNA-bd_dom"/>
</dbReference>
<evidence type="ECO:0000313" key="13">
    <source>
        <dbReference type="Proteomes" id="UP000318571"/>
    </source>
</evidence>
<feature type="compositionally biased region" description="Acidic residues" evidence="10">
    <location>
        <begin position="1"/>
        <end position="23"/>
    </location>
</feature>
<feature type="compositionally biased region" description="Polar residues" evidence="10">
    <location>
        <begin position="96"/>
        <end position="105"/>
    </location>
</feature>
<keyword evidence="3" id="KW-0678">Repressor</keyword>
<evidence type="ECO:0000256" key="3">
    <source>
        <dbReference type="ARBA" id="ARBA00022491"/>
    </source>
</evidence>
<evidence type="ECO:0000256" key="9">
    <source>
        <dbReference type="RuleBase" id="RU003796"/>
    </source>
</evidence>
<dbReference type="STRING" id="6832.A0A553P661"/>
<feature type="domain" description="E2F/DP family winged-helix DNA-binding" evidence="11">
    <location>
        <begin position="364"/>
        <end position="449"/>
    </location>
</feature>
<evidence type="ECO:0000313" key="12">
    <source>
        <dbReference type="EMBL" id="TRY73110.1"/>
    </source>
</evidence>
<proteinExistence type="inferred from homology"/>
<dbReference type="Pfam" id="PF02319">
    <property type="entry name" value="WHD_E2F_TDP"/>
    <property type="match status" value="2"/>
</dbReference>
<feature type="compositionally biased region" description="Low complexity" evidence="10">
    <location>
        <begin position="336"/>
        <end position="358"/>
    </location>
</feature>
<dbReference type="PANTHER" id="PTHR12081:SF7">
    <property type="entry name" value="TRANSCRIPTION FACTOR EFL-3"/>
    <property type="match status" value="1"/>
</dbReference>
<protein>
    <recommendedName>
        <fullName evidence="11">E2F/DP family winged-helix DNA-binding domain-containing protein</fullName>
    </recommendedName>
</protein>
<sequence length="522" mass="58957">MATNLDEIDDEETDDEEEEEEEEEARRASQKRPRSYRVTNREFESEDLLQRQEAFPLVLNKLVIKVLLKMSVPPNFANSFLSPVVNRGVRKPFGEITNTPPSQSKRNARPGTSLEQTPVKPEVSSTPNGALDDKTLTPMANLKLLIRVASEQAVQQKPSRRELFKEENEENMDENRSHALMEDHDYSHDSGRFSLSQAPSSASSNCSSVVGKVSRKDKSLGLLCDRFISRFPVEVQGDEKCEIQLDDLAKQMGTERRRIYDIVNVLESIQMMTKIGKNLYQWHGVHHQCMTLAWLKQLAEKLNMGQRYREVKELESNENAPFVHFSPRNERDLKRSPLSYSPANSSFSSISSASSMSPSPSPIERKTSLGVACQKFLMLFLIAHEPQTKINLDFAAKVIHGVGLPEAIMKTRIRRLYDIANILQSLKLIQKIQVVDSQGGKKPAFQYIGPLIEGIEVTKDILRTLPVTRQRHSLLTFGKNLLNIPDDPQEASKMTTKTSGPGRWLQYLQRNLSGAQAGIENA</sequence>
<feature type="region of interest" description="Disordered" evidence="10">
    <location>
        <begin position="332"/>
        <end position="361"/>
    </location>
</feature>
<dbReference type="SMART" id="SM01372">
    <property type="entry name" value="E2F_TDP"/>
    <property type="match status" value="2"/>
</dbReference>
<keyword evidence="13" id="KW-1185">Reference proteome</keyword>
<evidence type="ECO:0000256" key="6">
    <source>
        <dbReference type="ARBA" id="ARBA00023163"/>
    </source>
</evidence>
<dbReference type="FunFam" id="1.10.10.10:FF:000073">
    <property type="entry name" value="E2F transcription factor 8"/>
    <property type="match status" value="1"/>
</dbReference>
<keyword evidence="6 9" id="KW-0804">Transcription</keyword>
<keyword evidence="8" id="KW-0131">Cell cycle</keyword>
<comment type="caution">
    <text evidence="12">The sequence shown here is derived from an EMBL/GenBank/DDBJ whole genome shotgun (WGS) entry which is preliminary data.</text>
</comment>
<name>A0A553P661_TIGCA</name>
<organism evidence="12 13">
    <name type="scientific">Tigriopus californicus</name>
    <name type="common">Marine copepod</name>
    <dbReference type="NCBI Taxonomy" id="6832"/>
    <lineage>
        <taxon>Eukaryota</taxon>
        <taxon>Metazoa</taxon>
        <taxon>Ecdysozoa</taxon>
        <taxon>Arthropoda</taxon>
        <taxon>Crustacea</taxon>
        <taxon>Multicrustacea</taxon>
        <taxon>Hexanauplia</taxon>
        <taxon>Copepoda</taxon>
        <taxon>Harpacticoida</taxon>
        <taxon>Harpacticidae</taxon>
        <taxon>Tigriopus</taxon>
    </lineage>
</organism>
<feature type="region of interest" description="Disordered" evidence="10">
    <location>
        <begin position="92"/>
        <end position="134"/>
    </location>
</feature>
<dbReference type="Proteomes" id="UP000318571">
    <property type="component" value="Chromosome 3"/>
</dbReference>
<evidence type="ECO:0000259" key="11">
    <source>
        <dbReference type="SMART" id="SM01372"/>
    </source>
</evidence>
<evidence type="ECO:0000256" key="4">
    <source>
        <dbReference type="ARBA" id="ARBA00023015"/>
    </source>
</evidence>
<dbReference type="EMBL" id="VCGU01000007">
    <property type="protein sequence ID" value="TRY73110.1"/>
    <property type="molecule type" value="Genomic_DNA"/>
</dbReference>
<comment type="subcellular location">
    <subcellularLocation>
        <location evidence="1 9">Nucleus</location>
    </subcellularLocation>
</comment>
<dbReference type="GO" id="GO:0000981">
    <property type="term" value="F:DNA-binding transcription factor activity, RNA polymerase II-specific"/>
    <property type="evidence" value="ECO:0007669"/>
    <property type="project" value="TreeGrafter"/>
</dbReference>
<accession>A0A553P661</accession>
<reference evidence="12 13" key="1">
    <citation type="journal article" date="2018" name="Nat. Ecol. Evol.">
        <title>Genomic signatures of mitonuclear coevolution across populations of Tigriopus californicus.</title>
        <authorList>
            <person name="Barreto F.S."/>
            <person name="Watson E.T."/>
            <person name="Lima T.G."/>
            <person name="Willett C.S."/>
            <person name="Edmands S."/>
            <person name="Li W."/>
            <person name="Burton R.S."/>
        </authorList>
    </citation>
    <scope>NUCLEOTIDE SEQUENCE [LARGE SCALE GENOMIC DNA]</scope>
    <source>
        <strain evidence="12 13">San Diego</strain>
    </source>
</reference>
<dbReference type="InterPro" id="IPR015633">
    <property type="entry name" value="E2F"/>
</dbReference>
<dbReference type="AlphaFoldDB" id="A0A553P661"/>
<evidence type="ECO:0000256" key="5">
    <source>
        <dbReference type="ARBA" id="ARBA00023125"/>
    </source>
</evidence>
<comment type="similarity">
    <text evidence="2 9">Belongs to the E2F/DP family.</text>
</comment>
<dbReference type="GO" id="GO:0000978">
    <property type="term" value="F:RNA polymerase II cis-regulatory region sequence-specific DNA binding"/>
    <property type="evidence" value="ECO:0007669"/>
    <property type="project" value="InterPro"/>
</dbReference>
<dbReference type="Gene3D" id="1.10.10.10">
    <property type="entry name" value="Winged helix-like DNA-binding domain superfamily/Winged helix DNA-binding domain"/>
    <property type="match status" value="2"/>
</dbReference>
<evidence type="ECO:0000256" key="1">
    <source>
        <dbReference type="ARBA" id="ARBA00004123"/>
    </source>
</evidence>
<dbReference type="PANTHER" id="PTHR12081">
    <property type="entry name" value="TRANSCRIPTION FACTOR E2F"/>
    <property type="match status" value="1"/>
</dbReference>
<evidence type="ECO:0000256" key="10">
    <source>
        <dbReference type="SAM" id="MobiDB-lite"/>
    </source>
</evidence>
<evidence type="ECO:0000256" key="7">
    <source>
        <dbReference type="ARBA" id="ARBA00023242"/>
    </source>
</evidence>
<evidence type="ECO:0000256" key="8">
    <source>
        <dbReference type="ARBA" id="ARBA00023306"/>
    </source>
</evidence>
<gene>
    <name evidence="12" type="ORF">TCAL_05555</name>
</gene>
<keyword evidence="7 9" id="KW-0539">Nucleus</keyword>
<evidence type="ECO:0000256" key="2">
    <source>
        <dbReference type="ARBA" id="ARBA00010940"/>
    </source>
</evidence>
<feature type="region of interest" description="Disordered" evidence="10">
    <location>
        <begin position="156"/>
        <end position="175"/>
    </location>
</feature>
<dbReference type="InterPro" id="IPR036390">
    <property type="entry name" value="WH_DNA-bd_sf"/>
</dbReference>